<proteinExistence type="predicted"/>
<accession>A0AAV7SLL1</accession>
<dbReference type="Proteomes" id="UP001066276">
    <property type="component" value="Chromosome 4_2"/>
</dbReference>
<dbReference type="PANTHER" id="PTHR35558:SF1">
    <property type="entry name" value="ENDONUCLEASE_EXONUCLEASE_PHOSPHATASE DOMAIN-CONTAINING PROTEIN"/>
    <property type="match status" value="1"/>
</dbReference>
<dbReference type="EMBL" id="JANPWB010000008">
    <property type="protein sequence ID" value="KAJ1164982.1"/>
    <property type="molecule type" value="Genomic_DNA"/>
</dbReference>
<keyword evidence="3" id="KW-1185">Reference proteome</keyword>
<name>A0AAV7SLL1_PLEWA</name>
<sequence>MGRRRGTTPSSFPVLQSSKTGTRVREVSGIGGCGPKVLSEGSTRAHRVQGKGDWWSLWGEWRGKARAAQCKSIGVGDDSVHGTPSTSAVSARDKDQEAEKVVTPQGLVGETVVSGDKESEVEEGDNHKKRLPYMGLAMPLGSHVADKMKARISKHEYVDVFRLPHRDTQAKEGPKEEEWELAPITIDNWTLAFPIYASIYCEKYADRAIAVFKYMDIIRKAQMHF</sequence>
<organism evidence="2 3">
    <name type="scientific">Pleurodeles waltl</name>
    <name type="common">Iberian ribbed newt</name>
    <dbReference type="NCBI Taxonomy" id="8319"/>
    <lineage>
        <taxon>Eukaryota</taxon>
        <taxon>Metazoa</taxon>
        <taxon>Chordata</taxon>
        <taxon>Craniata</taxon>
        <taxon>Vertebrata</taxon>
        <taxon>Euteleostomi</taxon>
        <taxon>Amphibia</taxon>
        <taxon>Batrachia</taxon>
        <taxon>Caudata</taxon>
        <taxon>Salamandroidea</taxon>
        <taxon>Salamandridae</taxon>
        <taxon>Pleurodelinae</taxon>
        <taxon>Pleurodeles</taxon>
    </lineage>
</organism>
<reference evidence="2" key="1">
    <citation type="journal article" date="2022" name="bioRxiv">
        <title>Sequencing and chromosome-scale assembly of the giantPleurodeles waltlgenome.</title>
        <authorList>
            <person name="Brown T."/>
            <person name="Elewa A."/>
            <person name="Iarovenko S."/>
            <person name="Subramanian E."/>
            <person name="Araus A.J."/>
            <person name="Petzold A."/>
            <person name="Susuki M."/>
            <person name="Suzuki K.-i.T."/>
            <person name="Hayashi T."/>
            <person name="Toyoda A."/>
            <person name="Oliveira C."/>
            <person name="Osipova E."/>
            <person name="Leigh N.D."/>
            <person name="Simon A."/>
            <person name="Yun M.H."/>
        </authorList>
    </citation>
    <scope>NUCLEOTIDE SEQUENCE</scope>
    <source>
        <strain evidence="2">20211129_DDA</strain>
        <tissue evidence="2">Liver</tissue>
    </source>
</reference>
<feature type="region of interest" description="Disordered" evidence="1">
    <location>
        <begin position="74"/>
        <end position="99"/>
    </location>
</feature>
<feature type="region of interest" description="Disordered" evidence="1">
    <location>
        <begin position="1"/>
        <end position="31"/>
    </location>
</feature>
<dbReference type="AlphaFoldDB" id="A0AAV7SLL1"/>
<feature type="compositionally biased region" description="Polar residues" evidence="1">
    <location>
        <begin position="7"/>
        <end position="21"/>
    </location>
</feature>
<protein>
    <submittedName>
        <fullName evidence="2">Uncharacterized protein</fullName>
    </submittedName>
</protein>
<dbReference type="PANTHER" id="PTHR35558">
    <property type="entry name" value="SGNH_HYDRO DOMAIN-CONTAINING PROTEIN"/>
    <property type="match status" value="1"/>
</dbReference>
<evidence type="ECO:0000313" key="3">
    <source>
        <dbReference type="Proteomes" id="UP001066276"/>
    </source>
</evidence>
<comment type="caution">
    <text evidence="2">The sequence shown here is derived from an EMBL/GenBank/DDBJ whole genome shotgun (WGS) entry which is preliminary data.</text>
</comment>
<evidence type="ECO:0000256" key="1">
    <source>
        <dbReference type="SAM" id="MobiDB-lite"/>
    </source>
</evidence>
<gene>
    <name evidence="2" type="ORF">NDU88_005412</name>
</gene>
<evidence type="ECO:0000313" key="2">
    <source>
        <dbReference type="EMBL" id="KAJ1164982.1"/>
    </source>
</evidence>